<dbReference type="SUPFAM" id="SSF54368">
    <property type="entry name" value="Glutamine synthetase, N-terminal domain"/>
    <property type="match status" value="1"/>
</dbReference>
<evidence type="ECO:0000256" key="12">
    <source>
        <dbReference type="PIRSR" id="PIRSR604809-1"/>
    </source>
</evidence>
<dbReference type="GO" id="GO:0004356">
    <property type="term" value="F:glutamine synthetase activity"/>
    <property type="evidence" value="ECO:0007669"/>
    <property type="project" value="UniProtKB-EC"/>
</dbReference>
<evidence type="ECO:0000256" key="16">
    <source>
        <dbReference type="PROSITE-ProRule" id="PRU01330"/>
    </source>
</evidence>
<dbReference type="SUPFAM" id="SSF55931">
    <property type="entry name" value="Glutamine synthetase/guanido kinase"/>
    <property type="match status" value="1"/>
</dbReference>
<dbReference type="SMART" id="SM01230">
    <property type="entry name" value="Gln-synt_C"/>
    <property type="match status" value="1"/>
</dbReference>
<name>A0A926NCL6_9BACL</name>
<evidence type="ECO:0000256" key="5">
    <source>
        <dbReference type="ARBA" id="ARBA00022490"/>
    </source>
</evidence>
<dbReference type="GO" id="GO:0006542">
    <property type="term" value="P:glutamine biosynthetic process"/>
    <property type="evidence" value="ECO:0007669"/>
    <property type="project" value="InterPro"/>
</dbReference>
<feature type="binding site" evidence="14">
    <location>
        <position position="192"/>
    </location>
    <ligand>
        <name>Mg(2+)</name>
        <dbReference type="ChEBI" id="CHEBI:18420"/>
        <label>1</label>
    </ligand>
</feature>
<dbReference type="AlphaFoldDB" id="A0A926NCL6"/>
<dbReference type="InterPro" id="IPR014746">
    <property type="entry name" value="Gln_synth/guanido_kin_cat_dom"/>
</dbReference>
<dbReference type="PROSITE" id="PS51986">
    <property type="entry name" value="GS_BETA_GRASP"/>
    <property type="match status" value="1"/>
</dbReference>
<comment type="cofactor">
    <cofactor evidence="14">
        <name>Mg(2+)</name>
        <dbReference type="ChEBI" id="CHEBI:18420"/>
    </cofactor>
    <text evidence="14">Binds 2 Mg(2+) ions per subunit.</text>
</comment>
<protein>
    <recommendedName>
        <fullName evidence="4 18">Glutamine synthetase</fullName>
        <ecNumber evidence="3 18">6.3.1.2</ecNumber>
    </recommendedName>
</protein>
<dbReference type="EMBL" id="JACXAH010000015">
    <property type="protein sequence ID" value="MBD1372920.1"/>
    <property type="molecule type" value="Genomic_DNA"/>
</dbReference>
<comment type="catalytic activity">
    <reaction evidence="11 18">
        <text>L-glutamate + NH4(+) + ATP = L-glutamine + ADP + phosphate + H(+)</text>
        <dbReference type="Rhea" id="RHEA:16169"/>
        <dbReference type="ChEBI" id="CHEBI:15378"/>
        <dbReference type="ChEBI" id="CHEBI:28938"/>
        <dbReference type="ChEBI" id="CHEBI:29985"/>
        <dbReference type="ChEBI" id="CHEBI:30616"/>
        <dbReference type="ChEBI" id="CHEBI:43474"/>
        <dbReference type="ChEBI" id="CHEBI:58359"/>
        <dbReference type="ChEBI" id="CHEBI:456216"/>
        <dbReference type="EC" id="6.3.1.2"/>
    </reaction>
</comment>
<feature type="binding site" evidence="12">
    <location>
        <position position="301"/>
    </location>
    <ligand>
        <name>L-glutamate</name>
        <dbReference type="ChEBI" id="CHEBI:29985"/>
    </ligand>
</feature>
<dbReference type="Proteomes" id="UP000661691">
    <property type="component" value="Unassembled WGS sequence"/>
</dbReference>
<organism evidence="21 22">
    <name type="scientific">Polycladospora coralii</name>
    <dbReference type="NCBI Taxonomy" id="2771432"/>
    <lineage>
        <taxon>Bacteria</taxon>
        <taxon>Bacillati</taxon>
        <taxon>Bacillota</taxon>
        <taxon>Bacilli</taxon>
        <taxon>Bacillales</taxon>
        <taxon>Thermoactinomycetaceae</taxon>
        <taxon>Polycladospora</taxon>
    </lineage>
</organism>
<dbReference type="NCBIfam" id="TIGR00653">
    <property type="entry name" value="GlnA"/>
    <property type="match status" value="1"/>
</dbReference>
<feature type="binding site" evidence="13">
    <location>
        <begin position="202"/>
        <end position="204"/>
    </location>
    <ligand>
        <name>ATP</name>
        <dbReference type="ChEBI" id="CHEBI:30616"/>
    </ligand>
</feature>
<evidence type="ECO:0000256" key="4">
    <source>
        <dbReference type="ARBA" id="ARBA00021364"/>
    </source>
</evidence>
<evidence type="ECO:0000256" key="18">
    <source>
        <dbReference type="RuleBase" id="RU004356"/>
    </source>
</evidence>
<evidence type="ECO:0000256" key="3">
    <source>
        <dbReference type="ARBA" id="ARBA00012937"/>
    </source>
</evidence>
<dbReference type="PANTHER" id="PTHR43785:SF12">
    <property type="entry name" value="TYPE-1 GLUTAMINE SYNTHETASE 2"/>
    <property type="match status" value="1"/>
</dbReference>
<dbReference type="GO" id="GO:0046872">
    <property type="term" value="F:metal ion binding"/>
    <property type="evidence" value="ECO:0007669"/>
    <property type="project" value="UniProtKB-KW"/>
</dbReference>
<evidence type="ECO:0000256" key="13">
    <source>
        <dbReference type="PIRSR" id="PIRSR604809-2"/>
    </source>
</evidence>
<dbReference type="PROSITE" id="PS00181">
    <property type="entry name" value="GLNA_ATP"/>
    <property type="match status" value="1"/>
</dbReference>
<evidence type="ECO:0000256" key="17">
    <source>
        <dbReference type="RuleBase" id="RU000384"/>
    </source>
</evidence>
<feature type="binding site" evidence="14">
    <location>
        <position position="248"/>
    </location>
    <ligand>
        <name>Mg(2+)</name>
        <dbReference type="ChEBI" id="CHEBI:18420"/>
        <label>1</label>
    </ligand>
</feature>
<evidence type="ECO:0000313" key="21">
    <source>
        <dbReference type="EMBL" id="MBD1372920.1"/>
    </source>
</evidence>
<evidence type="ECO:0000256" key="9">
    <source>
        <dbReference type="ARBA" id="ARBA00022840"/>
    </source>
</evidence>
<dbReference type="InterPro" id="IPR027302">
    <property type="entry name" value="Gln_synth_N_conserv_site"/>
</dbReference>
<comment type="caution">
    <text evidence="21">The sequence shown here is derived from an EMBL/GenBank/DDBJ whole genome shotgun (WGS) entry which is preliminary data.</text>
</comment>
<evidence type="ECO:0000313" key="22">
    <source>
        <dbReference type="Proteomes" id="UP000661691"/>
    </source>
</evidence>
<feature type="domain" description="GS catalytic" evidence="20">
    <location>
        <begin position="111"/>
        <end position="447"/>
    </location>
</feature>
<dbReference type="PANTHER" id="PTHR43785">
    <property type="entry name" value="GAMMA-GLUTAMYLPUTRESCINE SYNTHETASE"/>
    <property type="match status" value="1"/>
</dbReference>
<dbReference type="PROSITE" id="PS00180">
    <property type="entry name" value="GLNA_1"/>
    <property type="match status" value="1"/>
</dbReference>
<evidence type="ECO:0000256" key="1">
    <source>
        <dbReference type="ARBA" id="ARBA00004496"/>
    </source>
</evidence>
<evidence type="ECO:0000256" key="15">
    <source>
        <dbReference type="PIRSR" id="PIRSR604809-50"/>
    </source>
</evidence>
<evidence type="ECO:0000259" key="19">
    <source>
        <dbReference type="PROSITE" id="PS51986"/>
    </source>
</evidence>
<feature type="binding site" evidence="14">
    <location>
        <position position="336"/>
    </location>
    <ligand>
        <name>Mg(2+)</name>
        <dbReference type="ChEBI" id="CHEBI:18420"/>
        <label>1</label>
    </ligand>
</feature>
<feature type="modified residue" description="O-AMP-tyrosine" evidence="15">
    <location>
        <position position="376"/>
    </location>
</feature>
<feature type="binding site" evidence="14">
    <location>
        <position position="199"/>
    </location>
    <ligand>
        <name>Mg(2+)</name>
        <dbReference type="ChEBI" id="CHEBI:18420"/>
        <label>1</label>
    </ligand>
</feature>
<keyword evidence="10 14" id="KW-0460">Magnesium</keyword>
<dbReference type="Gene3D" id="3.30.590.10">
    <property type="entry name" value="Glutamine synthetase/guanido kinase, catalytic domain"/>
    <property type="match status" value="1"/>
</dbReference>
<gene>
    <name evidence="21" type="primary">glnA</name>
    <name evidence="21" type="ORF">IC620_11185</name>
</gene>
<sequence>MATKYTKEEILHMAEEQNVEYIRLQFTDLLGTIKNVEIPLSQLPKALDNKCMFDGSSIEGFVRIEESDMYLYPDLNTWLIYPWQSEGGEGKVASINCDVYNPDGTPFAGDPRGILRRVLKEAEELGFTNFNVGPEPEFFLFKTDERGEPSLDLNDKGGYFDLAPLDLGENCRRDIVLTLDKMGFEVEASHHEVAPGQHEIDFKYGDALYTADNIQTFKVVVKNIARRHGLHATFMPKPLFGVNGSGMHCHQSLFRGSENAFYDETDELGLSEIARHYLAGLLKHARAFTAITNPLVNSYKRLVPGFEAPCYVAWSPKNRSPLVRVPASRGLSTRVEVRSPDPSANPYLALAVMLAAGLDGIKNKLSLAKETDRNIYVMDEVEREEAGIESLPSNLSEAIRELQKDEVIVNALGEHALAHFVEAKEIEWDMFRTQVHAWERDQYMSLY</sequence>
<feature type="binding site" evidence="12">
    <location>
        <position position="338"/>
    </location>
    <ligand>
        <name>L-glutamate</name>
        <dbReference type="ChEBI" id="CHEBI:29985"/>
    </ligand>
</feature>
<dbReference type="RefSeq" id="WP_191139711.1">
    <property type="nucleotide sequence ID" value="NZ_JACXAG020000004.1"/>
</dbReference>
<reference evidence="21" key="1">
    <citation type="submission" date="2020-09" db="EMBL/GenBank/DDBJ databases">
        <title>A novel bacterium of genus Hazenella, isolated from South China Sea.</title>
        <authorList>
            <person name="Huang H."/>
            <person name="Mo K."/>
            <person name="Hu Y."/>
        </authorList>
    </citation>
    <scope>NUCLEOTIDE SEQUENCE</scope>
    <source>
        <strain evidence="21">IB182357</strain>
    </source>
</reference>
<keyword evidence="8 13" id="KW-0547">Nucleotide-binding</keyword>
<dbReference type="GO" id="GO:0005524">
    <property type="term" value="F:ATP binding"/>
    <property type="evidence" value="ECO:0007669"/>
    <property type="project" value="UniProtKB-KW"/>
</dbReference>
<dbReference type="InterPro" id="IPR036651">
    <property type="entry name" value="Gln_synt_N_sf"/>
</dbReference>
<keyword evidence="9 13" id="KW-0067">ATP-binding</keyword>
<evidence type="ECO:0000256" key="6">
    <source>
        <dbReference type="ARBA" id="ARBA00022598"/>
    </source>
</evidence>
<dbReference type="FunFam" id="3.10.20.70:FF:000005">
    <property type="entry name" value="Glutamine synthetase"/>
    <property type="match status" value="1"/>
</dbReference>
<comment type="subcellular location">
    <subcellularLocation>
        <location evidence="1">Cytoplasm</location>
    </subcellularLocation>
</comment>
<dbReference type="Pfam" id="PF03951">
    <property type="entry name" value="Gln-synt_N"/>
    <property type="match status" value="1"/>
</dbReference>
<dbReference type="GO" id="GO:0005737">
    <property type="term" value="C:cytoplasm"/>
    <property type="evidence" value="ECO:0007669"/>
    <property type="project" value="UniProtKB-SubCell"/>
</dbReference>
<comment type="similarity">
    <text evidence="2 16 17">Belongs to the glutamine synthetase family.</text>
</comment>
<keyword evidence="5" id="KW-0963">Cytoplasm</keyword>
<dbReference type="Gene3D" id="3.10.20.70">
    <property type="entry name" value="Glutamine synthetase, N-terminal domain"/>
    <property type="match status" value="1"/>
</dbReference>
<evidence type="ECO:0000256" key="2">
    <source>
        <dbReference type="ARBA" id="ARBA00009897"/>
    </source>
</evidence>
<dbReference type="InterPro" id="IPR004809">
    <property type="entry name" value="Gln_synth_I"/>
</dbReference>
<dbReference type="InterPro" id="IPR027303">
    <property type="entry name" value="Gln_synth_gly_rich_site"/>
</dbReference>
<evidence type="ECO:0000256" key="14">
    <source>
        <dbReference type="PIRSR" id="PIRSR604809-3"/>
    </source>
</evidence>
<evidence type="ECO:0000256" key="11">
    <source>
        <dbReference type="ARBA" id="ARBA00049436"/>
    </source>
</evidence>
<dbReference type="PROSITE" id="PS51987">
    <property type="entry name" value="GS_CATALYTIC"/>
    <property type="match status" value="1"/>
</dbReference>
<feature type="binding site" evidence="12">
    <location>
        <position position="307"/>
    </location>
    <ligand>
        <name>L-glutamate</name>
        <dbReference type="ChEBI" id="CHEBI:29985"/>
    </ligand>
</feature>
<evidence type="ECO:0000256" key="10">
    <source>
        <dbReference type="ARBA" id="ARBA00022842"/>
    </source>
</evidence>
<dbReference type="EC" id="6.3.1.2" evidence="3 18"/>
<feature type="binding site" evidence="13">
    <location>
        <begin position="250"/>
        <end position="252"/>
    </location>
    <ligand>
        <name>ATP</name>
        <dbReference type="ChEBI" id="CHEBI:30616"/>
    </ligand>
</feature>
<dbReference type="InterPro" id="IPR008147">
    <property type="entry name" value="Gln_synt_N"/>
</dbReference>
<feature type="domain" description="GS beta-grasp" evidence="19">
    <location>
        <begin position="17"/>
        <end position="104"/>
    </location>
</feature>
<feature type="binding site" evidence="12">
    <location>
        <position position="319"/>
    </location>
    <ligand>
        <name>L-glutamate</name>
        <dbReference type="ChEBI" id="CHEBI:29985"/>
    </ligand>
</feature>
<keyword evidence="22" id="KW-1185">Reference proteome</keyword>
<keyword evidence="7 14" id="KW-0479">Metal-binding</keyword>
<evidence type="ECO:0000259" key="20">
    <source>
        <dbReference type="PROSITE" id="PS51987"/>
    </source>
</evidence>
<feature type="binding site" evidence="12">
    <location>
        <begin position="243"/>
        <end position="244"/>
    </location>
    <ligand>
        <name>L-glutamate</name>
        <dbReference type="ChEBI" id="CHEBI:29985"/>
    </ligand>
</feature>
<feature type="binding site" evidence="13">
    <location>
        <position position="319"/>
    </location>
    <ligand>
        <name>ATP</name>
        <dbReference type="ChEBI" id="CHEBI:30616"/>
    </ligand>
</feature>
<evidence type="ECO:0000256" key="8">
    <source>
        <dbReference type="ARBA" id="ARBA00022741"/>
    </source>
</evidence>
<feature type="binding site" evidence="14">
    <location>
        <position position="135"/>
    </location>
    <ligand>
        <name>Mg(2+)</name>
        <dbReference type="ChEBI" id="CHEBI:18420"/>
        <label>2</label>
    </ligand>
</feature>
<accession>A0A926NCL6</accession>
<feature type="binding site" evidence="14">
    <location>
        <position position="137"/>
    </location>
    <ligand>
        <name>Mg(2+)</name>
        <dbReference type="ChEBI" id="CHEBI:18420"/>
        <label>1</label>
    </ligand>
</feature>
<feature type="binding site" evidence="13">
    <location>
        <position position="187"/>
    </location>
    <ligand>
        <name>ATP</name>
        <dbReference type="ChEBI" id="CHEBI:30616"/>
    </ligand>
</feature>
<keyword evidence="6 18" id="KW-0436">Ligase</keyword>
<proteinExistence type="inferred from homology"/>
<dbReference type="FunFam" id="3.30.590.10:FF:000003">
    <property type="entry name" value="Glutamine synthetase 2"/>
    <property type="match status" value="1"/>
</dbReference>
<dbReference type="InterPro" id="IPR008146">
    <property type="entry name" value="Gln_synth_cat_dom"/>
</dbReference>
<keyword evidence="15" id="KW-0597">Phosphoprotein</keyword>
<evidence type="ECO:0000256" key="7">
    <source>
        <dbReference type="ARBA" id="ARBA00022723"/>
    </source>
</evidence>
<dbReference type="Pfam" id="PF00120">
    <property type="entry name" value="Gln-synt_C"/>
    <property type="match status" value="1"/>
</dbReference>